<dbReference type="SMART" id="SM00248">
    <property type="entry name" value="ANK"/>
    <property type="match status" value="8"/>
</dbReference>
<evidence type="ECO:0000313" key="6">
    <source>
        <dbReference type="Proteomes" id="UP000031192"/>
    </source>
</evidence>
<dbReference type="OrthoDB" id="4951794at2759"/>
<dbReference type="Gene3D" id="3.40.50.300">
    <property type="entry name" value="P-loop containing nucleotide triphosphate hydrolases"/>
    <property type="match status" value="1"/>
</dbReference>
<proteinExistence type="predicted"/>
<organism evidence="5 6">
    <name type="scientific">Metarhizium guizhouense (strain ARSEF 977)</name>
    <dbReference type="NCBI Taxonomy" id="1276136"/>
    <lineage>
        <taxon>Eukaryota</taxon>
        <taxon>Fungi</taxon>
        <taxon>Dikarya</taxon>
        <taxon>Ascomycota</taxon>
        <taxon>Pezizomycotina</taxon>
        <taxon>Sordariomycetes</taxon>
        <taxon>Hypocreomycetidae</taxon>
        <taxon>Hypocreales</taxon>
        <taxon>Clavicipitaceae</taxon>
        <taxon>Metarhizium</taxon>
    </lineage>
</organism>
<comment type="caution">
    <text evidence="5">The sequence shown here is derived from an EMBL/GenBank/DDBJ whole genome shotgun (WGS) entry which is preliminary data.</text>
</comment>
<keyword evidence="2 3" id="KW-0040">ANK repeat</keyword>
<dbReference type="PRINTS" id="PR01415">
    <property type="entry name" value="ANKYRIN"/>
</dbReference>
<evidence type="ECO:0000259" key="4">
    <source>
        <dbReference type="Pfam" id="PF24883"/>
    </source>
</evidence>
<feature type="repeat" description="ANK" evidence="3">
    <location>
        <begin position="964"/>
        <end position="996"/>
    </location>
</feature>
<dbReference type="InterPro" id="IPR050889">
    <property type="entry name" value="Dendritic_Spine_Reg/Scaffold"/>
</dbReference>
<dbReference type="Pfam" id="PF00023">
    <property type="entry name" value="Ank"/>
    <property type="match status" value="1"/>
</dbReference>
<keyword evidence="6" id="KW-1185">Reference proteome</keyword>
<dbReference type="InterPro" id="IPR029058">
    <property type="entry name" value="AB_hydrolase_fold"/>
</dbReference>
<dbReference type="SUPFAM" id="SSF53474">
    <property type="entry name" value="alpha/beta-Hydrolases"/>
    <property type="match status" value="1"/>
</dbReference>
<dbReference type="Gene3D" id="3.40.50.1820">
    <property type="entry name" value="alpha/beta hydrolase"/>
    <property type="match status" value="1"/>
</dbReference>
<dbReference type="AlphaFoldDB" id="A0A0B4H8Y0"/>
<dbReference type="PROSITE" id="PS50088">
    <property type="entry name" value="ANK_REPEAT"/>
    <property type="match status" value="5"/>
</dbReference>
<dbReference type="EMBL" id="AZNH01000023">
    <property type="protein sequence ID" value="KID86251.1"/>
    <property type="molecule type" value="Genomic_DNA"/>
</dbReference>
<dbReference type="PANTHER" id="PTHR24166">
    <property type="entry name" value="ROLLING PEBBLES, ISOFORM B"/>
    <property type="match status" value="1"/>
</dbReference>
<feature type="repeat" description="ANK" evidence="3">
    <location>
        <begin position="1072"/>
        <end position="1106"/>
    </location>
</feature>
<protein>
    <submittedName>
        <fullName evidence="5">Pfs, NACHT and Ankyrin domain protein</fullName>
    </submittedName>
</protein>
<dbReference type="Pfam" id="PF24883">
    <property type="entry name" value="NPHP3_N"/>
    <property type="match status" value="1"/>
</dbReference>
<gene>
    <name evidence="5" type="ORF">MGU_06684</name>
</gene>
<dbReference type="Gene3D" id="1.25.40.20">
    <property type="entry name" value="Ankyrin repeat-containing domain"/>
    <property type="match status" value="3"/>
</dbReference>
<reference evidence="5 6" key="1">
    <citation type="journal article" date="2014" name="Proc. Natl. Acad. Sci. U.S.A.">
        <title>Trajectory and genomic determinants of fungal-pathogen speciation and host adaptation.</title>
        <authorList>
            <person name="Hu X."/>
            <person name="Xiao G."/>
            <person name="Zheng P."/>
            <person name="Shang Y."/>
            <person name="Su Y."/>
            <person name="Zhang X."/>
            <person name="Liu X."/>
            <person name="Zhan S."/>
            <person name="St Leger R.J."/>
            <person name="Wang C."/>
        </authorList>
    </citation>
    <scope>NUCLEOTIDE SEQUENCE [LARGE SCALE GENOMIC DNA]</scope>
    <source>
        <strain evidence="5 6">ARSEF 977</strain>
    </source>
</reference>
<dbReference type="InterPro" id="IPR027417">
    <property type="entry name" value="P-loop_NTPase"/>
</dbReference>
<dbReference type="PROSITE" id="PS50297">
    <property type="entry name" value="ANK_REP_REGION"/>
    <property type="match status" value="4"/>
</dbReference>
<dbReference type="InterPro" id="IPR036770">
    <property type="entry name" value="Ankyrin_rpt-contain_sf"/>
</dbReference>
<name>A0A0B4H8Y0_METGA</name>
<accession>A0A0B4H8Y0</accession>
<dbReference type="HOGENOM" id="CLU_006582_0_0_1"/>
<evidence type="ECO:0000256" key="1">
    <source>
        <dbReference type="ARBA" id="ARBA00022737"/>
    </source>
</evidence>
<keyword evidence="1" id="KW-0677">Repeat</keyword>
<dbReference type="InterPro" id="IPR056884">
    <property type="entry name" value="NPHP3-like_N"/>
</dbReference>
<dbReference type="InterPro" id="IPR002110">
    <property type="entry name" value="Ankyrin_rpt"/>
</dbReference>
<dbReference type="PANTHER" id="PTHR24166:SF48">
    <property type="entry name" value="PROTEIN VAPYRIN"/>
    <property type="match status" value="1"/>
</dbReference>
<feature type="domain" description="Nephrocystin 3-like N-terminal" evidence="4">
    <location>
        <begin position="302"/>
        <end position="455"/>
    </location>
</feature>
<dbReference type="SUPFAM" id="SSF52540">
    <property type="entry name" value="P-loop containing nucleoside triphosphate hydrolases"/>
    <property type="match status" value="1"/>
</dbReference>
<dbReference type="Proteomes" id="UP000031192">
    <property type="component" value="Unassembled WGS sequence"/>
</dbReference>
<dbReference type="SUPFAM" id="SSF48403">
    <property type="entry name" value="Ankyrin repeat"/>
    <property type="match status" value="2"/>
</dbReference>
<feature type="repeat" description="ANK" evidence="3">
    <location>
        <begin position="999"/>
        <end position="1031"/>
    </location>
</feature>
<dbReference type="Pfam" id="PF12796">
    <property type="entry name" value="Ank_2"/>
    <property type="match status" value="2"/>
</dbReference>
<evidence type="ECO:0000256" key="2">
    <source>
        <dbReference type="ARBA" id="ARBA00023043"/>
    </source>
</evidence>
<evidence type="ECO:0000313" key="5">
    <source>
        <dbReference type="EMBL" id="KID86251.1"/>
    </source>
</evidence>
<feature type="repeat" description="ANK" evidence="3">
    <location>
        <begin position="931"/>
        <end position="963"/>
    </location>
</feature>
<evidence type="ECO:0000256" key="3">
    <source>
        <dbReference type="PROSITE-ProRule" id="PRU00023"/>
    </source>
</evidence>
<feature type="repeat" description="ANK" evidence="3">
    <location>
        <begin position="1034"/>
        <end position="1071"/>
    </location>
</feature>
<sequence>MSENNSKTTGALTILRDGQAGKDDESVNVIAIHGLFGHHEDTWYTLPAFMPRMRMRIMTYNDVSDFRIQNLLDESTLHRMAMNLLEAIRRQREGRKDAPLVFLCHNVGGILVKKMLWIANCDPSYLGIASSTRLLILFGTPDGSSPWVDALFKIVLASTNPRDAGFEHDLHRELLEITQTGPDSLEAATLRFQILGKQYKTFSIYEEVPTDLIGIVVPFPTDKQKQVACLQTTHRQLCSHRDDRLISSLAEEILAITRIPRPDYYHDFVQCRQFLTILSPNDSPPGHILAAALLPDTIEWPEWSDMLPQGEQWILPVYGGPGTGKSCFAKKLAKQSRCRDDTLTLSYYFSLADHRRRTYRDLLLDLILQILYQDDAIFESSYVRKVGAYMLTDSYLSAPDLYRFFGAALRKVSKRSVFCVIDALDECDATMSHLIGDFKRLAAGQNTGFKVLITCEPTDSIQSLFDSPGINIERYIKPGKALLSQMLAHDGEEHHGRPILQLQLLKHLTDSGTIGMEMSECTTYNAIYEKILASINAPVEWLRDVLLCIAFAHRPMTVGELSIAMGIPTTLGWNAGGLTLQKISISSPKDLQDNLKLALGPLVYLENNTIHIHNTLREFIRGQTDSLPWNLLPTGAAGEVAPSSILPRKCLLYLAMKEMRIPEVEARCGLEDTIEGFPGVQFLRYAVVCWPLHLQECIDTMVGLEDCFWSFWNDSGTMKWWASTYLSMHLSANFDYSSVDEEVTEPLYLASYLGLTSVVHSMISQATIESSSLGYALTLAIQGSHTKTAEVLLRHKSQSRKSWLDALKESCSHGHDPTVELILSLWEEGHAQMLDVSELDKCLCIAVEHGHWPVVSRLAQAGAGVFKPLEMEPHSLIERASERGYDGVVNELLALPPRDSGETPDASVIVVLAPKANLEWRSQGKSEPSCFHLTPLHIAAYNGNAEAVDVRLKLGADLESKDNRGMTPLVVLCCMNQEDTTRVLLDRGADLDVVIPDKYRTLPLHVAAMNGCSASVRILLEHGASENRATRSSFNYTPLHLAVRYANGTRGHVDVVRALLNSLADVHRQSRDGSTALHLAIQNNDCDKEAIMLLLDRGADVDALDSKGKSPLYYALREKREYTRLLWFNRHSGVTRDCVLFNAVARGLEGRVKQLLEVGIDPDERDKYGRTALDVALNRQIRLLLSPDEPDRMDVCPLLQDERPRILHTWDCVVCRTSLKQAKFYRKLYTSSRLHLCVF</sequence>